<proteinExistence type="predicted"/>
<dbReference type="AlphaFoldDB" id="A0A921S2K7"/>
<name>A0A921S2K7_SORBI</name>
<feature type="compositionally biased region" description="Low complexity" evidence="1">
    <location>
        <begin position="86"/>
        <end position="110"/>
    </location>
</feature>
<evidence type="ECO:0000313" key="3">
    <source>
        <dbReference type="Proteomes" id="UP000807115"/>
    </source>
</evidence>
<comment type="caution">
    <text evidence="2">The sequence shown here is derived from an EMBL/GenBank/DDBJ whole genome shotgun (WGS) entry which is preliminary data.</text>
</comment>
<reference evidence="2" key="1">
    <citation type="journal article" date="2019" name="BMC Genomics">
        <title>A new reference genome for Sorghum bicolor reveals high levels of sequence similarity between sweet and grain genotypes: implications for the genetics of sugar metabolism.</title>
        <authorList>
            <person name="Cooper E.A."/>
            <person name="Brenton Z.W."/>
            <person name="Flinn B.S."/>
            <person name="Jenkins J."/>
            <person name="Shu S."/>
            <person name="Flowers D."/>
            <person name="Luo F."/>
            <person name="Wang Y."/>
            <person name="Xia P."/>
            <person name="Barry K."/>
            <person name="Daum C."/>
            <person name="Lipzen A."/>
            <person name="Yoshinaga Y."/>
            <person name="Schmutz J."/>
            <person name="Saski C."/>
            <person name="Vermerris W."/>
            <person name="Kresovich S."/>
        </authorList>
    </citation>
    <scope>NUCLEOTIDE SEQUENCE</scope>
</reference>
<accession>A0A921S2K7</accession>
<sequence>MSNNVLSQSEPQKAGCSSTTSPLIGSSGTKRKRPVVNQHKSLATKQFKPPMAKKLNSPVMMRSPMMRLLVSPLVVRPRSLALGLQPSRSPWRSPSCSPRRSPSRGPWAWPAHTPPSGATHPGSHDHGNYLIHIYTGGCRKSTTCVNGIYTRDFYRKPPV</sequence>
<gene>
    <name evidence="2" type="ORF">BDA96_01G328700</name>
</gene>
<dbReference type="EMBL" id="CM027680">
    <property type="protein sequence ID" value="KAG0550324.1"/>
    <property type="molecule type" value="Genomic_DNA"/>
</dbReference>
<organism evidence="2 3">
    <name type="scientific">Sorghum bicolor</name>
    <name type="common">Sorghum</name>
    <name type="synonym">Sorghum vulgare</name>
    <dbReference type="NCBI Taxonomy" id="4558"/>
    <lineage>
        <taxon>Eukaryota</taxon>
        <taxon>Viridiplantae</taxon>
        <taxon>Streptophyta</taxon>
        <taxon>Embryophyta</taxon>
        <taxon>Tracheophyta</taxon>
        <taxon>Spermatophyta</taxon>
        <taxon>Magnoliopsida</taxon>
        <taxon>Liliopsida</taxon>
        <taxon>Poales</taxon>
        <taxon>Poaceae</taxon>
        <taxon>PACMAD clade</taxon>
        <taxon>Panicoideae</taxon>
        <taxon>Andropogonodae</taxon>
        <taxon>Andropogoneae</taxon>
        <taxon>Sorghinae</taxon>
        <taxon>Sorghum</taxon>
    </lineage>
</organism>
<evidence type="ECO:0000313" key="2">
    <source>
        <dbReference type="EMBL" id="KAG0550324.1"/>
    </source>
</evidence>
<protein>
    <submittedName>
        <fullName evidence="2">Uncharacterized protein</fullName>
    </submittedName>
</protein>
<feature type="compositionally biased region" description="Polar residues" evidence="1">
    <location>
        <begin position="1"/>
        <end position="28"/>
    </location>
</feature>
<feature type="region of interest" description="Disordered" evidence="1">
    <location>
        <begin position="1"/>
        <end position="52"/>
    </location>
</feature>
<reference evidence="2" key="2">
    <citation type="submission" date="2020-10" db="EMBL/GenBank/DDBJ databases">
        <authorList>
            <person name="Cooper E.A."/>
            <person name="Brenton Z.W."/>
            <person name="Flinn B.S."/>
            <person name="Jenkins J."/>
            <person name="Shu S."/>
            <person name="Flowers D."/>
            <person name="Luo F."/>
            <person name="Wang Y."/>
            <person name="Xia P."/>
            <person name="Barry K."/>
            <person name="Daum C."/>
            <person name="Lipzen A."/>
            <person name="Yoshinaga Y."/>
            <person name="Schmutz J."/>
            <person name="Saski C."/>
            <person name="Vermerris W."/>
            <person name="Kresovich S."/>
        </authorList>
    </citation>
    <scope>NUCLEOTIDE SEQUENCE</scope>
</reference>
<feature type="region of interest" description="Disordered" evidence="1">
    <location>
        <begin position="84"/>
        <end position="123"/>
    </location>
</feature>
<evidence type="ECO:0000256" key="1">
    <source>
        <dbReference type="SAM" id="MobiDB-lite"/>
    </source>
</evidence>
<dbReference type="Proteomes" id="UP000807115">
    <property type="component" value="Chromosome 1"/>
</dbReference>